<dbReference type="GO" id="GO:0005096">
    <property type="term" value="F:GTPase activator activity"/>
    <property type="evidence" value="ECO:0007669"/>
    <property type="project" value="TreeGrafter"/>
</dbReference>
<dbReference type="InterPro" id="IPR036465">
    <property type="entry name" value="vWFA_dom_sf"/>
</dbReference>
<keyword evidence="2" id="KW-0931">ER-Golgi transport</keyword>
<dbReference type="Pfam" id="PF04811">
    <property type="entry name" value="Sec23_trunk"/>
    <property type="match status" value="1"/>
</dbReference>
<dbReference type="Gene3D" id="3.40.50.410">
    <property type="entry name" value="von Willebrand factor, type A domain"/>
    <property type="match status" value="1"/>
</dbReference>
<keyword evidence="2" id="KW-0479">Metal-binding</keyword>
<gene>
    <name evidence="5" type="ORF">MKW98_018020</name>
</gene>
<dbReference type="AlphaFoldDB" id="A0AAD4TGR4"/>
<evidence type="ECO:0000259" key="4">
    <source>
        <dbReference type="Pfam" id="PF04811"/>
    </source>
</evidence>
<dbReference type="GO" id="GO:0030127">
    <property type="term" value="C:COPII vesicle coat"/>
    <property type="evidence" value="ECO:0007669"/>
    <property type="project" value="InterPro"/>
</dbReference>
<dbReference type="SUPFAM" id="SSF53300">
    <property type="entry name" value="vWA-like"/>
    <property type="match status" value="1"/>
</dbReference>
<reference evidence="5" key="1">
    <citation type="submission" date="2022-04" db="EMBL/GenBank/DDBJ databases">
        <title>A functionally conserved STORR gene fusion in Papaver species that diverged 16.8 million years ago.</title>
        <authorList>
            <person name="Catania T."/>
        </authorList>
    </citation>
    <scope>NUCLEOTIDE SEQUENCE</scope>
    <source>
        <strain evidence="5">S-188037</strain>
    </source>
</reference>
<evidence type="ECO:0000256" key="2">
    <source>
        <dbReference type="RuleBase" id="RU365030"/>
    </source>
</evidence>
<dbReference type="GO" id="GO:0070971">
    <property type="term" value="C:endoplasmic reticulum exit site"/>
    <property type="evidence" value="ECO:0007669"/>
    <property type="project" value="TreeGrafter"/>
</dbReference>
<comment type="caution">
    <text evidence="5">The sequence shown here is derived from an EMBL/GenBank/DDBJ whole genome shotgun (WGS) entry which is preliminary data.</text>
</comment>
<comment type="similarity">
    <text evidence="1 2">Belongs to the SEC23/SEC24 family. SEC23 subfamily.</text>
</comment>
<keyword evidence="3" id="KW-0812">Transmembrane</keyword>
<dbReference type="GO" id="GO:0090110">
    <property type="term" value="P:COPII-coated vesicle cargo loading"/>
    <property type="evidence" value="ECO:0007669"/>
    <property type="project" value="TreeGrafter"/>
</dbReference>
<keyword evidence="2" id="KW-0862">Zinc</keyword>
<accession>A0AAD4TGR4</accession>
<dbReference type="Proteomes" id="UP001202328">
    <property type="component" value="Unassembled WGS sequence"/>
</dbReference>
<keyword evidence="3" id="KW-1133">Transmembrane helix</keyword>
<keyword evidence="2" id="KW-0968">Cytoplasmic vesicle</keyword>
<feature type="domain" description="Sec23/Sec24 trunk" evidence="4">
    <location>
        <begin position="118"/>
        <end position="353"/>
    </location>
</feature>
<dbReference type="GO" id="GO:0005789">
    <property type="term" value="C:endoplasmic reticulum membrane"/>
    <property type="evidence" value="ECO:0007669"/>
    <property type="project" value="UniProtKB-SubCell"/>
</dbReference>
<keyword evidence="2" id="KW-0653">Protein transport</keyword>
<dbReference type="InterPro" id="IPR037364">
    <property type="entry name" value="Sec23"/>
</dbReference>
<name>A0AAD4TGR4_9MAGN</name>
<organism evidence="5 6">
    <name type="scientific">Papaver atlanticum</name>
    <dbReference type="NCBI Taxonomy" id="357466"/>
    <lineage>
        <taxon>Eukaryota</taxon>
        <taxon>Viridiplantae</taxon>
        <taxon>Streptophyta</taxon>
        <taxon>Embryophyta</taxon>
        <taxon>Tracheophyta</taxon>
        <taxon>Spermatophyta</taxon>
        <taxon>Magnoliopsida</taxon>
        <taxon>Ranunculales</taxon>
        <taxon>Papaveraceae</taxon>
        <taxon>Papaveroideae</taxon>
        <taxon>Papaver</taxon>
    </lineage>
</organism>
<evidence type="ECO:0000256" key="1">
    <source>
        <dbReference type="ARBA" id="ARBA00009210"/>
    </source>
</evidence>
<dbReference type="Gene3D" id="2.60.40.1670">
    <property type="entry name" value="beta-sandwich domain of Sec23/24"/>
    <property type="match status" value="1"/>
</dbReference>
<dbReference type="PANTHER" id="PTHR11141:SF0">
    <property type="entry name" value="PROTEIN TRANSPORT PROTEIN SEC23"/>
    <property type="match status" value="1"/>
</dbReference>
<dbReference type="EMBL" id="JAJJMB010002020">
    <property type="protein sequence ID" value="KAI3954196.1"/>
    <property type="molecule type" value="Genomic_DNA"/>
</dbReference>
<comment type="subcellular location">
    <subcellularLocation>
        <location evidence="2">Cytoplasmic vesicle</location>
        <location evidence="2">COPII-coated vesicle membrane</location>
        <topology evidence="2">Peripheral membrane protein</topology>
        <orientation evidence="2">Cytoplasmic side</orientation>
    </subcellularLocation>
    <subcellularLocation>
        <location evidence="2">Endoplasmic reticulum membrane</location>
        <topology evidence="2">Peripheral membrane protein</topology>
        <orientation evidence="2">Cytoplasmic side</orientation>
    </subcellularLocation>
</comment>
<dbReference type="GO" id="GO:0006886">
    <property type="term" value="P:intracellular protein transport"/>
    <property type="evidence" value="ECO:0007669"/>
    <property type="project" value="InterPro"/>
</dbReference>
<keyword evidence="2" id="KW-0813">Transport</keyword>
<evidence type="ECO:0000313" key="6">
    <source>
        <dbReference type="Proteomes" id="UP001202328"/>
    </source>
</evidence>
<sequence length="354" mass="38278">MAGKMYTEGIDGIGMSWNNWPRSEVEINELVIPLAVSVSPIHDHKDIPILPYLPLRCESCSCILNPCCFTNFTDRIWICSFSISEHDGVAELYHTTVEYNLHKFQQNHNDSGSGSSPSPVFLFVLDTCLTKEELDSAKSSLRRAISLLPVHALVGFVSFVFVFGGTKEITKEQLLDRLGLSLSAQRGAAHWGPGFPEVGFVVVNVGVDPGVNQFLLPVSDCEFTLNSIIEDLQPDPWPVQPGHRAARCTGLALSVAAGLLGACLPGTGARIIALVGGPCTEGPGTIVSKELSEPVCSHKDLDKDAAPHFREAVKFYENLAKQLVAEGQVLDLYASASDQVGIFEMKVAVERTGA</sequence>
<dbReference type="SUPFAM" id="SSF81995">
    <property type="entry name" value="beta-sandwich domain of Sec23/24"/>
    <property type="match status" value="1"/>
</dbReference>
<dbReference type="InterPro" id="IPR036174">
    <property type="entry name" value="Znf_Sec23_Sec24_sf"/>
</dbReference>
<keyword evidence="2 3" id="KW-0472">Membrane</keyword>
<evidence type="ECO:0000313" key="5">
    <source>
        <dbReference type="EMBL" id="KAI3954196.1"/>
    </source>
</evidence>
<dbReference type="SUPFAM" id="SSF82919">
    <property type="entry name" value="Zn-finger domain of Sec23/24"/>
    <property type="match status" value="1"/>
</dbReference>
<keyword evidence="6" id="KW-1185">Reference proteome</keyword>
<protein>
    <recommendedName>
        <fullName evidence="2">Protein transport protein SEC23</fullName>
    </recommendedName>
</protein>
<dbReference type="InterPro" id="IPR006896">
    <property type="entry name" value="Sec23/24_trunk_dom"/>
</dbReference>
<dbReference type="PANTHER" id="PTHR11141">
    <property type="entry name" value="PROTEIN TRANSPORT PROTEIN SEC23"/>
    <property type="match status" value="1"/>
</dbReference>
<keyword evidence="2" id="KW-0256">Endoplasmic reticulum</keyword>
<keyword evidence="2" id="KW-0963">Cytoplasm</keyword>
<comment type="function">
    <text evidence="2">Component of the coat protein complex II (COPII) which promotes the formation of transport vesicles from the endoplasmic reticulum (ER). The coat has two main functions, the physical deformation of the endoplasmic reticulum membrane into vesicles and the selection of cargo molecules.</text>
</comment>
<proteinExistence type="inferred from homology"/>
<evidence type="ECO:0000256" key="3">
    <source>
        <dbReference type="SAM" id="Phobius"/>
    </source>
</evidence>
<feature type="transmembrane region" description="Helical" evidence="3">
    <location>
        <begin position="144"/>
        <end position="164"/>
    </location>
</feature>
<dbReference type="GO" id="GO:0008270">
    <property type="term" value="F:zinc ion binding"/>
    <property type="evidence" value="ECO:0007669"/>
    <property type="project" value="InterPro"/>
</dbReference>